<reference evidence="3" key="2">
    <citation type="submission" date="2019-10" db="EMBL/GenBank/DDBJ databases">
        <authorList>
            <consortium name="NCBI Genome Project"/>
        </authorList>
    </citation>
    <scope>NUCLEOTIDE SEQUENCE</scope>
    <source>
        <strain evidence="3">NI907</strain>
    </source>
</reference>
<dbReference type="SUPFAM" id="SSF81383">
    <property type="entry name" value="F-box domain"/>
    <property type="match status" value="1"/>
</dbReference>
<sequence>METMQISTPPAAMNGAQPKGLWSRDEHSRNVKNVSRDNGGSRQPRRSRTLHEEFQTPAMPYGFGEVHLPSNYQVHAQDHYRAMNGLPSPISEVPPALENGDYMMSLSITSDSSERSSSSRVAEQAPQPVSRIRQLRPTLPPPRRSYSVTDQEPVPHHHRLSSVMTLLDLPGEVHYAIFDFLDPLDSTCFGLTNRHMYGIHRRLHGTVPLSIRRAGPNDMEWAWHRVGQSTAVTAAKPAAAVAATEGEAAADDKERKALEKTEITAMRVRGQAYCRKCGISRCELHKHIRDWMGENYEYCSVRQKFGPKAPEGARSFCYLSNPKNPGRCGRHRVAKAQPPSNSVQF</sequence>
<proteinExistence type="predicted"/>
<evidence type="ECO:0008006" key="4">
    <source>
        <dbReference type="Google" id="ProtNLM"/>
    </source>
</evidence>
<protein>
    <recommendedName>
        <fullName evidence="4">F-box domain-containing protein</fullName>
    </recommendedName>
</protein>
<feature type="region of interest" description="Disordered" evidence="1">
    <location>
        <begin position="109"/>
        <end position="154"/>
    </location>
</feature>
<dbReference type="InterPro" id="IPR036047">
    <property type="entry name" value="F-box-like_dom_sf"/>
</dbReference>
<reference evidence="2 3" key="1">
    <citation type="journal article" date="2019" name="Mol. Biol. Evol.">
        <title>Blast fungal genomes show frequent chromosomal changes, gene gains and losses, and effector gene turnover.</title>
        <authorList>
            <person name="Gomez Luciano L.B."/>
            <person name="Jason Tsai I."/>
            <person name="Chuma I."/>
            <person name="Tosa Y."/>
            <person name="Chen Y.H."/>
            <person name="Li J.Y."/>
            <person name="Li M.Y."/>
            <person name="Jade Lu M.Y."/>
            <person name="Nakayashiki H."/>
            <person name="Li W.H."/>
        </authorList>
    </citation>
    <scope>NUCLEOTIDE SEQUENCE [LARGE SCALE GENOMIC DNA]</scope>
    <source>
        <strain evidence="2 3">NI907</strain>
    </source>
</reference>
<evidence type="ECO:0000313" key="2">
    <source>
        <dbReference type="Proteomes" id="UP000515153"/>
    </source>
</evidence>
<dbReference type="GeneID" id="41963150"/>
<accession>A0A6P8AVH7</accession>
<organism evidence="2 3">
    <name type="scientific">Pyricularia grisea</name>
    <name type="common">Crabgrass-specific blast fungus</name>
    <name type="synonym">Magnaporthe grisea</name>
    <dbReference type="NCBI Taxonomy" id="148305"/>
    <lineage>
        <taxon>Eukaryota</taxon>
        <taxon>Fungi</taxon>
        <taxon>Dikarya</taxon>
        <taxon>Ascomycota</taxon>
        <taxon>Pezizomycotina</taxon>
        <taxon>Sordariomycetes</taxon>
        <taxon>Sordariomycetidae</taxon>
        <taxon>Magnaporthales</taxon>
        <taxon>Pyriculariaceae</taxon>
        <taxon>Pyricularia</taxon>
    </lineage>
</organism>
<feature type="compositionally biased region" description="Low complexity" evidence="1">
    <location>
        <begin position="109"/>
        <end position="119"/>
    </location>
</feature>
<keyword evidence="2" id="KW-1185">Reference proteome</keyword>
<feature type="compositionally biased region" description="Polar residues" evidence="1">
    <location>
        <begin position="31"/>
        <end position="41"/>
    </location>
</feature>
<gene>
    <name evidence="3" type="ORF">PgNI_08242</name>
</gene>
<dbReference type="KEGG" id="pgri:PgNI_08242"/>
<dbReference type="RefSeq" id="XP_030978895.1">
    <property type="nucleotide sequence ID" value="XM_031128241.1"/>
</dbReference>
<feature type="region of interest" description="Disordered" evidence="1">
    <location>
        <begin position="1"/>
        <end position="53"/>
    </location>
</feature>
<name>A0A6P8AVH7_PYRGI</name>
<reference evidence="3" key="3">
    <citation type="submission" date="2025-08" db="UniProtKB">
        <authorList>
            <consortium name="RefSeq"/>
        </authorList>
    </citation>
    <scope>IDENTIFICATION</scope>
    <source>
        <strain evidence="3">NI907</strain>
    </source>
</reference>
<dbReference type="AlphaFoldDB" id="A0A6P8AVH7"/>
<dbReference type="Proteomes" id="UP000515153">
    <property type="component" value="Chromosome V"/>
</dbReference>
<evidence type="ECO:0000256" key="1">
    <source>
        <dbReference type="SAM" id="MobiDB-lite"/>
    </source>
</evidence>
<evidence type="ECO:0000313" key="3">
    <source>
        <dbReference type="RefSeq" id="XP_030978895.1"/>
    </source>
</evidence>